<dbReference type="RefSeq" id="WP_132293124.1">
    <property type="nucleotide sequence ID" value="NZ_SMFU01000009.1"/>
</dbReference>
<dbReference type="EMBL" id="SMFU01000009">
    <property type="protein sequence ID" value="TCK05737.1"/>
    <property type="molecule type" value="Genomic_DNA"/>
</dbReference>
<protein>
    <recommendedName>
        <fullName evidence="4">Oxidoreductase molybdopterin-binding domain-containing protein</fullName>
    </recommendedName>
</protein>
<dbReference type="Proteomes" id="UP000294546">
    <property type="component" value="Unassembled WGS sequence"/>
</dbReference>
<evidence type="ECO:0000313" key="2">
    <source>
        <dbReference type="EMBL" id="TCK05737.1"/>
    </source>
</evidence>
<feature type="chain" id="PRO_5020337781" description="Oxidoreductase molybdopterin-binding domain-containing protein" evidence="1">
    <location>
        <begin position="19"/>
        <end position="164"/>
    </location>
</feature>
<dbReference type="SUPFAM" id="SSF56524">
    <property type="entry name" value="Oxidoreductase molybdopterin-binding domain"/>
    <property type="match status" value="1"/>
</dbReference>
<accession>A0A4R1GBY6</accession>
<gene>
    <name evidence="2" type="ORF">CLV83_2666</name>
</gene>
<proteinExistence type="predicted"/>
<name>A0A4R1GBY6_9GAMM</name>
<dbReference type="AlphaFoldDB" id="A0A4R1GBY6"/>
<dbReference type="InterPro" id="IPR036374">
    <property type="entry name" value="OxRdtase_Mopterin-bd_sf"/>
</dbReference>
<evidence type="ECO:0000256" key="1">
    <source>
        <dbReference type="SAM" id="SignalP"/>
    </source>
</evidence>
<feature type="signal peptide" evidence="1">
    <location>
        <begin position="1"/>
        <end position="18"/>
    </location>
</feature>
<reference evidence="2 3" key="1">
    <citation type="submission" date="2019-03" db="EMBL/GenBank/DDBJ databases">
        <title>Genomic Encyclopedia of Archaeal and Bacterial Type Strains, Phase II (KMG-II): from individual species to whole genera.</title>
        <authorList>
            <person name="Goeker M."/>
        </authorList>
    </citation>
    <scope>NUCLEOTIDE SEQUENCE [LARGE SCALE GENOMIC DNA]</scope>
    <source>
        <strain evidence="2 3">DSM 27697</strain>
    </source>
</reference>
<evidence type="ECO:0008006" key="4">
    <source>
        <dbReference type="Google" id="ProtNLM"/>
    </source>
</evidence>
<organism evidence="2 3">
    <name type="scientific">Marinobacterium mangrovicola</name>
    <dbReference type="NCBI Taxonomy" id="1476959"/>
    <lineage>
        <taxon>Bacteria</taxon>
        <taxon>Pseudomonadati</taxon>
        <taxon>Pseudomonadota</taxon>
        <taxon>Gammaproteobacteria</taxon>
        <taxon>Oceanospirillales</taxon>
        <taxon>Oceanospirillaceae</taxon>
        <taxon>Marinobacterium</taxon>
    </lineage>
</organism>
<sequence length="164" mass="17915">MKLLTALALTLTCALANAGTLDSPEGPVILTVSGAIENTNGDGVAQFDKAMLEELQQRTTETTTPWHEGVVKFEGPLGRALLDAVGAKGENMEVTAINDYASNVPVADFYDHEVILALKADGKYMRVRDKGPLFIIYPFDENPDLKSEVIHNRSVWQIKSIDIQ</sequence>
<dbReference type="Gene3D" id="3.90.420.10">
    <property type="entry name" value="Oxidoreductase, molybdopterin-binding domain"/>
    <property type="match status" value="1"/>
</dbReference>
<keyword evidence="3" id="KW-1185">Reference proteome</keyword>
<dbReference type="OrthoDB" id="9798763at2"/>
<comment type="caution">
    <text evidence="2">The sequence shown here is derived from an EMBL/GenBank/DDBJ whole genome shotgun (WGS) entry which is preliminary data.</text>
</comment>
<keyword evidence="1" id="KW-0732">Signal</keyword>
<evidence type="ECO:0000313" key="3">
    <source>
        <dbReference type="Proteomes" id="UP000294546"/>
    </source>
</evidence>